<dbReference type="Proteomes" id="UP000651057">
    <property type="component" value="Unassembled WGS sequence"/>
</dbReference>
<keyword evidence="3" id="KW-1185">Reference proteome</keyword>
<reference evidence="2" key="1">
    <citation type="submission" date="2021-01" db="EMBL/GenBank/DDBJ databases">
        <authorList>
            <person name="Zhong Y.L."/>
        </authorList>
    </citation>
    <scope>NUCLEOTIDE SEQUENCE</scope>
    <source>
        <strain evidence="2">KCTC 23302</strain>
    </source>
</reference>
<keyword evidence="1" id="KW-0732">Signal</keyword>
<gene>
    <name evidence="2" type="ORF">JJQ60_20035</name>
</gene>
<evidence type="ECO:0000313" key="2">
    <source>
        <dbReference type="EMBL" id="MBL0685832.1"/>
    </source>
</evidence>
<evidence type="ECO:0008006" key="4">
    <source>
        <dbReference type="Google" id="ProtNLM"/>
    </source>
</evidence>
<accession>A0A936ZUW8</accession>
<dbReference type="RefSeq" id="WP_201924256.1">
    <property type="nucleotide sequence ID" value="NZ_BAABAX010000011.1"/>
</dbReference>
<organism evidence="2 3">
    <name type="scientific">Aquimarina mytili</name>
    <dbReference type="NCBI Taxonomy" id="874423"/>
    <lineage>
        <taxon>Bacteria</taxon>
        <taxon>Pseudomonadati</taxon>
        <taxon>Bacteroidota</taxon>
        <taxon>Flavobacteriia</taxon>
        <taxon>Flavobacteriales</taxon>
        <taxon>Flavobacteriaceae</taxon>
        <taxon>Aquimarina</taxon>
    </lineage>
</organism>
<sequence length="212" mass="23727">MKFRFFQIILLFVAGGLSAQIENSSSLRIDSESDLSTDKYSISNSDTNTNSTLYDLPEGLKEYSRRNNKTFDMTGDNGFLKPESDITPKWFEKIEDDASKTTGDEYFGDFKSNGKFVHLVYRDHGEVDGDIVRVFINDDVIGARVLLSGGFKKTKINLIKGFNRIDVLALNEGAASPNTAEFHLYDDQGNLITLNAWNLATGKRATMIVIKD</sequence>
<evidence type="ECO:0000313" key="3">
    <source>
        <dbReference type="Proteomes" id="UP000651057"/>
    </source>
</evidence>
<feature type="chain" id="PRO_5037060696" description="Secreted protein" evidence="1">
    <location>
        <begin position="20"/>
        <end position="212"/>
    </location>
</feature>
<comment type="caution">
    <text evidence="2">The sequence shown here is derived from an EMBL/GenBank/DDBJ whole genome shotgun (WGS) entry which is preliminary data.</text>
</comment>
<proteinExistence type="predicted"/>
<name>A0A936ZUW8_9FLAO</name>
<dbReference type="EMBL" id="JAERQJ010000013">
    <property type="protein sequence ID" value="MBL0685832.1"/>
    <property type="molecule type" value="Genomic_DNA"/>
</dbReference>
<feature type="signal peptide" evidence="1">
    <location>
        <begin position="1"/>
        <end position="19"/>
    </location>
</feature>
<evidence type="ECO:0000256" key="1">
    <source>
        <dbReference type="SAM" id="SignalP"/>
    </source>
</evidence>
<dbReference type="AlphaFoldDB" id="A0A936ZUW8"/>
<protein>
    <recommendedName>
        <fullName evidence="4">Secreted protein</fullName>
    </recommendedName>
</protein>